<accession>A0A1H3VKF6</accession>
<name>A0A1H3VKF6_9BURK</name>
<dbReference type="PANTHER" id="PTHR43861:SF3">
    <property type="entry name" value="PUTATIVE (AFU_ORTHOLOGUE AFUA_2G14390)-RELATED"/>
    <property type="match status" value="1"/>
</dbReference>
<evidence type="ECO:0000313" key="3">
    <source>
        <dbReference type="EMBL" id="SDZ75161.1"/>
    </source>
</evidence>
<gene>
    <name evidence="3" type="ORF">SAMN05421875_101221</name>
</gene>
<dbReference type="AlphaFoldDB" id="A0A1H3VKF6"/>
<dbReference type="Proteomes" id="UP000199002">
    <property type="component" value="Unassembled WGS sequence"/>
</dbReference>
<dbReference type="RefSeq" id="WP_026437376.1">
    <property type="nucleotide sequence ID" value="NZ_CAXIQL010000088.1"/>
</dbReference>
<dbReference type="GeneID" id="34234643"/>
<keyword evidence="3" id="KW-0489">Methyltransferase</keyword>
<evidence type="ECO:0000259" key="2">
    <source>
        <dbReference type="Pfam" id="PF13649"/>
    </source>
</evidence>
<dbReference type="PANTHER" id="PTHR43861">
    <property type="entry name" value="TRANS-ACONITATE 2-METHYLTRANSFERASE-RELATED"/>
    <property type="match status" value="1"/>
</dbReference>
<dbReference type="Gene3D" id="3.40.50.150">
    <property type="entry name" value="Vaccinia Virus protein VP39"/>
    <property type="match status" value="1"/>
</dbReference>
<feature type="domain" description="Methyltransferase" evidence="2">
    <location>
        <begin position="45"/>
        <end position="138"/>
    </location>
</feature>
<protein>
    <submittedName>
        <fullName evidence="3">Methyltransferase domain-containing protein</fullName>
    </submittedName>
</protein>
<keyword evidence="1 3" id="KW-0808">Transferase</keyword>
<dbReference type="EMBL" id="FNQJ01000001">
    <property type="protein sequence ID" value="SDZ75161.1"/>
    <property type="molecule type" value="Genomic_DNA"/>
</dbReference>
<dbReference type="InterPro" id="IPR041698">
    <property type="entry name" value="Methyltransf_25"/>
</dbReference>
<dbReference type="GO" id="GO:0008168">
    <property type="term" value="F:methyltransferase activity"/>
    <property type="evidence" value="ECO:0007669"/>
    <property type="project" value="UniProtKB-KW"/>
</dbReference>
<evidence type="ECO:0000313" key="4">
    <source>
        <dbReference type="Proteomes" id="UP000199002"/>
    </source>
</evidence>
<organism evidence="3 4">
    <name type="scientific">Acidovorax soli</name>
    <dbReference type="NCBI Taxonomy" id="592050"/>
    <lineage>
        <taxon>Bacteria</taxon>
        <taxon>Pseudomonadati</taxon>
        <taxon>Pseudomonadota</taxon>
        <taxon>Betaproteobacteria</taxon>
        <taxon>Burkholderiales</taxon>
        <taxon>Comamonadaceae</taxon>
        <taxon>Acidovorax</taxon>
    </lineage>
</organism>
<sequence length="208" mass="22695">MTATPFPDAAATWNQRYASDPHLFGQEPNDYLRTQAHHLAPGGRVLCVADGDGRNSVWLARQGLQVDAFDISDVGVGRARQLAAQAQVTVHYSVADCDQWPWPTASYDAVVAIFVQFADPAMRARLFAHMVAALRPGGVLVLQGYTPRQLEYKTGGPPILSHLYTPEMIRSAFSGLEIIELRDYEAVLSEGTQHKGPSALLGLVARKP</sequence>
<dbReference type="Pfam" id="PF13649">
    <property type="entry name" value="Methyltransf_25"/>
    <property type="match status" value="1"/>
</dbReference>
<dbReference type="GO" id="GO:0032259">
    <property type="term" value="P:methylation"/>
    <property type="evidence" value="ECO:0007669"/>
    <property type="project" value="UniProtKB-KW"/>
</dbReference>
<evidence type="ECO:0000256" key="1">
    <source>
        <dbReference type="ARBA" id="ARBA00022679"/>
    </source>
</evidence>
<dbReference type="SUPFAM" id="SSF53335">
    <property type="entry name" value="S-adenosyl-L-methionine-dependent methyltransferases"/>
    <property type="match status" value="1"/>
</dbReference>
<reference evidence="4" key="1">
    <citation type="submission" date="2016-10" db="EMBL/GenBank/DDBJ databases">
        <authorList>
            <person name="Varghese N."/>
            <person name="Submissions S."/>
        </authorList>
    </citation>
    <scope>NUCLEOTIDE SEQUENCE [LARGE SCALE GENOMIC DNA]</scope>
    <source>
        <strain evidence="4">DSM 25157</strain>
    </source>
</reference>
<dbReference type="InterPro" id="IPR029063">
    <property type="entry name" value="SAM-dependent_MTases_sf"/>
</dbReference>
<proteinExistence type="predicted"/>
<dbReference type="CDD" id="cd02440">
    <property type="entry name" value="AdoMet_MTases"/>
    <property type="match status" value="1"/>
</dbReference>
<keyword evidence="4" id="KW-1185">Reference proteome</keyword>
<dbReference type="STRING" id="592050.SAMN05421875_101221"/>